<protein>
    <submittedName>
        <fullName evidence="1">DUF1318 domain-containing protein</fullName>
    </submittedName>
</protein>
<sequence>MRINVIASRQEKEMAYLKIKFVMLLFPFVSLTSCANGLFAQTDAQIPEEQIALVAGQIEEAVLYIDSAKPAAVTDYQINEDTGEVVGEFKPIELLIGDEEIRQKVPALAQLHADTEVMLSAIRGRILRRPAVYEFQQRGCLGEGRRGYLENMKAKSCSGGGRERDRISYIILLENRDRRSIYKEFIEALHLRDSSLVGIEEIFAEQIRRKAWAGTPLEAAAGGWERK</sequence>
<dbReference type="PROSITE" id="PS51257">
    <property type="entry name" value="PROKAR_LIPOPROTEIN"/>
    <property type="match status" value="1"/>
</dbReference>
<evidence type="ECO:0000313" key="2">
    <source>
        <dbReference type="Proteomes" id="UP000265882"/>
    </source>
</evidence>
<dbReference type="InterPro" id="IPR008309">
    <property type="entry name" value="YdbL"/>
</dbReference>
<gene>
    <name evidence="1" type="ORF">C4520_07275</name>
</gene>
<dbReference type="Proteomes" id="UP000265882">
    <property type="component" value="Unassembled WGS sequence"/>
</dbReference>
<dbReference type="Pfam" id="PF07027">
    <property type="entry name" value="DUF1318"/>
    <property type="match status" value="1"/>
</dbReference>
<dbReference type="EMBL" id="QZKU01000053">
    <property type="protein sequence ID" value="RJP22822.1"/>
    <property type="molecule type" value="Genomic_DNA"/>
</dbReference>
<proteinExistence type="predicted"/>
<evidence type="ECO:0000313" key="1">
    <source>
        <dbReference type="EMBL" id="RJP22822.1"/>
    </source>
</evidence>
<accession>A0A3A4NUW1</accession>
<organism evidence="1 2">
    <name type="scientific">Abyssobacteria bacterium (strain SURF_5)</name>
    <dbReference type="NCBI Taxonomy" id="2093360"/>
    <lineage>
        <taxon>Bacteria</taxon>
        <taxon>Pseudomonadati</taxon>
        <taxon>Candidatus Hydrogenedentota</taxon>
        <taxon>Candidatus Abyssobacteria</taxon>
    </lineage>
</organism>
<reference evidence="1 2" key="1">
    <citation type="journal article" date="2017" name="ISME J.">
        <title>Energy and carbon metabolisms in a deep terrestrial subsurface fluid microbial community.</title>
        <authorList>
            <person name="Momper L."/>
            <person name="Jungbluth S.P."/>
            <person name="Lee M.D."/>
            <person name="Amend J.P."/>
        </authorList>
    </citation>
    <scope>NUCLEOTIDE SEQUENCE [LARGE SCALE GENOMIC DNA]</scope>
    <source>
        <strain evidence="1">SURF_5</strain>
    </source>
</reference>
<dbReference type="AlphaFoldDB" id="A0A3A4NUW1"/>
<comment type="caution">
    <text evidence="1">The sequence shown here is derived from an EMBL/GenBank/DDBJ whole genome shotgun (WGS) entry which is preliminary data.</text>
</comment>
<name>A0A3A4NUW1_ABYX5</name>